<keyword evidence="3" id="KW-1185">Reference proteome</keyword>
<evidence type="ECO:0000313" key="2">
    <source>
        <dbReference type="EMBL" id="TKG66958.1"/>
    </source>
</evidence>
<dbReference type="RefSeq" id="WP_112275508.1">
    <property type="nucleotide sequence ID" value="NZ_SWMS01000014.1"/>
</dbReference>
<name>A0ABY2S018_9PSEU</name>
<dbReference type="Gene3D" id="1.10.260.40">
    <property type="entry name" value="lambda repressor-like DNA-binding domains"/>
    <property type="match status" value="1"/>
</dbReference>
<feature type="domain" description="HTH cro/C1-type" evidence="1">
    <location>
        <begin position="34"/>
        <end position="76"/>
    </location>
</feature>
<reference evidence="2 3" key="1">
    <citation type="journal article" date="2015" name="Antonie Van Leeuwenhoek">
        <title>Prauserella endophytica sp. nov., an endophytic actinobacterium isolated from Tamarix taklamakanensis.</title>
        <authorList>
            <person name="Liu J.M."/>
            <person name="Habden X."/>
            <person name="Guo L."/>
            <person name="Tuo L."/>
            <person name="Jiang Z.K."/>
            <person name="Liu S.W."/>
            <person name="Liu X.F."/>
            <person name="Chen L."/>
            <person name="Li R.F."/>
            <person name="Zhang Y.Q."/>
            <person name="Sun C.H."/>
        </authorList>
    </citation>
    <scope>NUCLEOTIDE SEQUENCE [LARGE SCALE GENOMIC DNA]</scope>
    <source>
        <strain evidence="2 3">CGMCC 4.7182</strain>
    </source>
</reference>
<dbReference type="PROSITE" id="PS50943">
    <property type="entry name" value="HTH_CROC1"/>
    <property type="match status" value="1"/>
</dbReference>
<proteinExistence type="predicted"/>
<comment type="caution">
    <text evidence="2">The sequence shown here is derived from an EMBL/GenBank/DDBJ whole genome shotgun (WGS) entry which is preliminary data.</text>
</comment>
<dbReference type="SUPFAM" id="SSF47413">
    <property type="entry name" value="lambda repressor-like DNA-binding domains"/>
    <property type="match status" value="1"/>
</dbReference>
<evidence type="ECO:0000259" key="1">
    <source>
        <dbReference type="PROSITE" id="PS50943"/>
    </source>
</evidence>
<accession>A0ABY2S018</accession>
<protein>
    <submittedName>
        <fullName evidence="2">Helix-turn-helix transcriptional regulator</fullName>
    </submittedName>
</protein>
<dbReference type="CDD" id="cd00093">
    <property type="entry name" value="HTH_XRE"/>
    <property type="match status" value="1"/>
</dbReference>
<dbReference type="SMART" id="SM00530">
    <property type="entry name" value="HTH_XRE"/>
    <property type="match status" value="1"/>
</dbReference>
<sequence>MQTSSASATPVAATTTVRKDFRQAMTEHGYETNAQLAAAVGVDPSTVGRVIRGAVEPSTRFVSGVLRATGGRFEDFFEVQ</sequence>
<dbReference type="EMBL" id="SWMS01000014">
    <property type="protein sequence ID" value="TKG66958.1"/>
    <property type="molecule type" value="Genomic_DNA"/>
</dbReference>
<organism evidence="2 3">
    <name type="scientific">Prauserella endophytica</name>
    <dbReference type="NCBI Taxonomy" id="1592324"/>
    <lineage>
        <taxon>Bacteria</taxon>
        <taxon>Bacillati</taxon>
        <taxon>Actinomycetota</taxon>
        <taxon>Actinomycetes</taxon>
        <taxon>Pseudonocardiales</taxon>
        <taxon>Pseudonocardiaceae</taxon>
        <taxon>Prauserella</taxon>
        <taxon>Prauserella coralliicola group</taxon>
    </lineage>
</organism>
<dbReference type="InterPro" id="IPR010982">
    <property type="entry name" value="Lambda_DNA-bd_dom_sf"/>
</dbReference>
<evidence type="ECO:0000313" key="3">
    <source>
        <dbReference type="Proteomes" id="UP000309992"/>
    </source>
</evidence>
<gene>
    <name evidence="2" type="ORF">FCN18_23900</name>
</gene>
<dbReference type="Pfam" id="PF01381">
    <property type="entry name" value="HTH_3"/>
    <property type="match status" value="1"/>
</dbReference>
<dbReference type="InterPro" id="IPR001387">
    <property type="entry name" value="Cro/C1-type_HTH"/>
</dbReference>
<dbReference type="Proteomes" id="UP000309992">
    <property type="component" value="Unassembled WGS sequence"/>
</dbReference>